<evidence type="ECO:0000256" key="7">
    <source>
        <dbReference type="PROSITE-ProRule" id="PRU01373"/>
    </source>
</evidence>
<dbReference type="GO" id="GO:0009252">
    <property type="term" value="P:peptidoglycan biosynthetic process"/>
    <property type="evidence" value="ECO:0007669"/>
    <property type="project" value="UniProtKB-UniPathway"/>
</dbReference>
<organism evidence="10 11">
    <name type="scientific">Rubrimonas cliftonensis</name>
    <dbReference type="NCBI Taxonomy" id="89524"/>
    <lineage>
        <taxon>Bacteria</taxon>
        <taxon>Pseudomonadati</taxon>
        <taxon>Pseudomonadota</taxon>
        <taxon>Alphaproteobacteria</taxon>
        <taxon>Rhodobacterales</taxon>
        <taxon>Paracoccaceae</taxon>
        <taxon>Rubrimonas</taxon>
    </lineage>
</organism>
<dbReference type="SUPFAM" id="SSF141523">
    <property type="entry name" value="L,D-transpeptidase catalytic domain-like"/>
    <property type="match status" value="1"/>
</dbReference>
<dbReference type="InterPro" id="IPR036366">
    <property type="entry name" value="PGBDSf"/>
</dbReference>
<evidence type="ECO:0000313" key="10">
    <source>
        <dbReference type="EMBL" id="SEA20585.1"/>
    </source>
</evidence>
<dbReference type="GO" id="GO:0008360">
    <property type="term" value="P:regulation of cell shape"/>
    <property type="evidence" value="ECO:0007669"/>
    <property type="project" value="UniProtKB-UniRule"/>
</dbReference>
<feature type="domain" description="L,D-TPase catalytic" evidence="9">
    <location>
        <begin position="301"/>
        <end position="479"/>
    </location>
</feature>
<keyword evidence="5 7" id="KW-0573">Peptidoglycan synthesis</keyword>
<feature type="chain" id="PRO_5011462119" evidence="8">
    <location>
        <begin position="27"/>
        <end position="541"/>
    </location>
</feature>
<dbReference type="PANTHER" id="PTHR41533:SF2">
    <property type="entry name" value="BLR7131 PROTEIN"/>
    <property type="match status" value="1"/>
</dbReference>
<evidence type="ECO:0000256" key="2">
    <source>
        <dbReference type="ARBA" id="ARBA00005992"/>
    </source>
</evidence>
<protein>
    <submittedName>
        <fullName evidence="10">Murein L,D-transpeptidase YcbB/YkuD</fullName>
    </submittedName>
</protein>
<comment type="pathway">
    <text evidence="1 7">Cell wall biogenesis; peptidoglycan biosynthesis.</text>
</comment>
<keyword evidence="11" id="KW-1185">Reference proteome</keyword>
<dbReference type="GO" id="GO:0016740">
    <property type="term" value="F:transferase activity"/>
    <property type="evidence" value="ECO:0007669"/>
    <property type="project" value="UniProtKB-KW"/>
</dbReference>
<dbReference type="AlphaFoldDB" id="A0A1H3ZAC5"/>
<dbReference type="CDD" id="cd16913">
    <property type="entry name" value="YkuD_like"/>
    <property type="match status" value="1"/>
</dbReference>
<gene>
    <name evidence="10" type="ORF">SAMN05444370_103457</name>
</gene>
<dbReference type="PANTHER" id="PTHR41533">
    <property type="entry name" value="L,D-TRANSPEPTIDASE HI_1667-RELATED"/>
    <property type="match status" value="1"/>
</dbReference>
<feature type="signal peptide" evidence="8">
    <location>
        <begin position="1"/>
        <end position="26"/>
    </location>
</feature>
<keyword evidence="3" id="KW-0808">Transferase</keyword>
<dbReference type="Pfam" id="PF03734">
    <property type="entry name" value="YkuD"/>
    <property type="match status" value="1"/>
</dbReference>
<evidence type="ECO:0000259" key="9">
    <source>
        <dbReference type="PROSITE" id="PS52029"/>
    </source>
</evidence>
<sequence>MFALSYMPLSAALAAVLLALTPNASGAESQAAAGASSLGDETMIATASPQGEDATGPRSPAEPYEIAWFEQGRAEALLDALAAAHTHALPVSRYAPDALRAAVEAARGSPALRADASARLTRAYLSYARDVTSGALEPSRVAPLIEVEPPRPNSAALLRAAATVGDLRALLASLAPRDAEYDALRAAYAKLSDSIGEADWGGKVAGGRVLRARDADARVPALRDRLARLGHDAGPSPAPNRMDDALAEAVKAFQSEYGLNRDGVVGPATLAALNAGPAFRLGQIAVNLERIRWLNRPLGARRVMVNLPDFTVTLFDGDRILFRERVVIGRDKEQTPEFSDEMEHLVLNPTWFVPRSIATEDLLPRLQKDPTILSQRNMHLSRPDGGPLPLDAASHDWSAYSQASFPYRIRQRPSSSNALGRVKFMFPNHNNIYLHDTPQKNLFDRDRRAYSWGCVRVRNPLLLAELLLAPQMDDPKGFIDRTLARGGERYVNLDAHVPVHITYRTAWVDEAGKLQFRTDVYGRDALALKALRSAGLELPES</sequence>
<dbReference type="InterPro" id="IPR038063">
    <property type="entry name" value="Transpep_catalytic_dom"/>
</dbReference>
<proteinExistence type="inferred from homology"/>
<dbReference type="GO" id="GO:0071555">
    <property type="term" value="P:cell wall organization"/>
    <property type="evidence" value="ECO:0007669"/>
    <property type="project" value="UniProtKB-UniRule"/>
</dbReference>
<dbReference type="InterPro" id="IPR045380">
    <property type="entry name" value="LD_TPept_scaffold_dom"/>
</dbReference>
<evidence type="ECO:0000256" key="8">
    <source>
        <dbReference type="SAM" id="SignalP"/>
    </source>
</evidence>
<keyword evidence="6 7" id="KW-0961">Cell wall biogenesis/degradation</keyword>
<dbReference type="Gene3D" id="2.40.440.10">
    <property type="entry name" value="L,D-transpeptidase catalytic domain-like"/>
    <property type="match status" value="1"/>
</dbReference>
<reference evidence="10 11" key="1">
    <citation type="submission" date="2016-10" db="EMBL/GenBank/DDBJ databases">
        <authorList>
            <person name="de Groot N.N."/>
        </authorList>
    </citation>
    <scope>NUCLEOTIDE SEQUENCE [LARGE SCALE GENOMIC DNA]</scope>
    <source>
        <strain evidence="10 11">DSM 15345</strain>
    </source>
</reference>
<evidence type="ECO:0000256" key="6">
    <source>
        <dbReference type="ARBA" id="ARBA00023316"/>
    </source>
</evidence>
<dbReference type="Proteomes" id="UP000198703">
    <property type="component" value="Unassembled WGS sequence"/>
</dbReference>
<keyword evidence="4 7" id="KW-0133">Cell shape</keyword>
<dbReference type="InterPro" id="IPR005490">
    <property type="entry name" value="LD_TPept_cat_dom"/>
</dbReference>
<feature type="active site" description="Proton donor/acceptor" evidence="7">
    <location>
        <position position="435"/>
    </location>
</feature>
<evidence type="ECO:0000313" key="11">
    <source>
        <dbReference type="Proteomes" id="UP000198703"/>
    </source>
</evidence>
<name>A0A1H3ZAC5_9RHOB</name>
<dbReference type="InterPro" id="IPR036365">
    <property type="entry name" value="PGBD-like_sf"/>
</dbReference>
<dbReference type="Gene3D" id="1.10.101.10">
    <property type="entry name" value="PGBD-like superfamily/PGBD"/>
    <property type="match status" value="1"/>
</dbReference>
<evidence type="ECO:0000256" key="5">
    <source>
        <dbReference type="ARBA" id="ARBA00022984"/>
    </source>
</evidence>
<evidence type="ECO:0000256" key="4">
    <source>
        <dbReference type="ARBA" id="ARBA00022960"/>
    </source>
</evidence>
<dbReference type="Pfam" id="PF20142">
    <property type="entry name" value="Scaffold"/>
    <property type="match status" value="1"/>
</dbReference>
<dbReference type="InterPro" id="IPR052905">
    <property type="entry name" value="LD-transpeptidase_YkuD-like"/>
</dbReference>
<dbReference type="EMBL" id="FNQM01000003">
    <property type="protein sequence ID" value="SEA20585.1"/>
    <property type="molecule type" value="Genomic_DNA"/>
</dbReference>
<dbReference type="PROSITE" id="PS52029">
    <property type="entry name" value="LD_TPASE"/>
    <property type="match status" value="1"/>
</dbReference>
<dbReference type="STRING" id="89524.SAMN05444370_103457"/>
<dbReference type="Pfam" id="PF01471">
    <property type="entry name" value="PG_binding_1"/>
    <property type="match status" value="1"/>
</dbReference>
<feature type="active site" description="Nucleophile" evidence="7">
    <location>
        <position position="454"/>
    </location>
</feature>
<evidence type="ECO:0000256" key="3">
    <source>
        <dbReference type="ARBA" id="ARBA00022679"/>
    </source>
</evidence>
<evidence type="ECO:0000256" key="1">
    <source>
        <dbReference type="ARBA" id="ARBA00004752"/>
    </source>
</evidence>
<keyword evidence="8" id="KW-0732">Signal</keyword>
<comment type="similarity">
    <text evidence="2">Belongs to the YkuD family.</text>
</comment>
<dbReference type="UniPathway" id="UPA00219"/>
<accession>A0A1H3ZAC5</accession>
<dbReference type="InterPro" id="IPR002477">
    <property type="entry name" value="Peptidoglycan-bd-like"/>
</dbReference>
<dbReference type="GO" id="GO:0004180">
    <property type="term" value="F:carboxypeptidase activity"/>
    <property type="evidence" value="ECO:0007669"/>
    <property type="project" value="UniProtKB-ARBA"/>
</dbReference>
<dbReference type="SUPFAM" id="SSF47090">
    <property type="entry name" value="PGBD-like"/>
    <property type="match status" value="1"/>
</dbReference>